<keyword evidence="3" id="KW-1185">Reference proteome</keyword>
<proteinExistence type="predicted"/>
<dbReference type="Proteomes" id="UP000187455">
    <property type="component" value="Unassembled WGS sequence"/>
</dbReference>
<name>A0A1R0GLW6_9FUNG</name>
<reference evidence="2 3" key="1">
    <citation type="journal article" date="2016" name="Mol. Biol. Evol.">
        <title>Genome-Wide Survey of Gut Fungi (Harpellales) Reveals the First Horizontally Transferred Ubiquitin Gene from a Mosquito Host.</title>
        <authorList>
            <person name="Wang Y."/>
            <person name="White M.M."/>
            <person name="Kvist S."/>
            <person name="Moncalvo J.M."/>
        </authorList>
    </citation>
    <scope>NUCLEOTIDE SEQUENCE [LARGE SCALE GENOMIC DNA]</scope>
    <source>
        <strain evidence="2 3">ALG-7-W6</strain>
    </source>
</reference>
<protein>
    <submittedName>
        <fullName evidence="2">Uncharacterized protein</fullName>
    </submittedName>
</protein>
<evidence type="ECO:0000313" key="2">
    <source>
        <dbReference type="EMBL" id="OLY77876.1"/>
    </source>
</evidence>
<sequence>MQASFDPAPASSGDFSEFEPNINPKFSLSDKNVSPLCDKDVEILELKNEIAKVFILFLLTFFSPNSCSSSENPYFGVLSADSAKSEIISLRHKQSQLEKECKHDLLYYSILFLFNPLPLFYLSPLLVFSACSQNLLYRNELLTLRSQLSLPVDDLLANPITPTSISRDQNNYLSTTKPRRSASISTNPYRTRPLPHLQFFSSDDPRLGIPISRRRSDTNKFPFI</sequence>
<gene>
    <name evidence="2" type="ORF">AYI68_g8088</name>
</gene>
<accession>A0A1R0GLW6</accession>
<evidence type="ECO:0000256" key="1">
    <source>
        <dbReference type="SAM" id="MobiDB-lite"/>
    </source>
</evidence>
<dbReference type="AlphaFoldDB" id="A0A1R0GLW6"/>
<comment type="caution">
    <text evidence="2">The sequence shown here is derived from an EMBL/GenBank/DDBJ whole genome shotgun (WGS) entry which is preliminary data.</text>
</comment>
<feature type="region of interest" description="Disordered" evidence="1">
    <location>
        <begin position="167"/>
        <end position="187"/>
    </location>
</feature>
<dbReference type="EMBL" id="LSSL01007614">
    <property type="protein sequence ID" value="OLY77876.1"/>
    <property type="molecule type" value="Genomic_DNA"/>
</dbReference>
<evidence type="ECO:0000313" key="3">
    <source>
        <dbReference type="Proteomes" id="UP000187455"/>
    </source>
</evidence>
<organism evidence="2 3">
    <name type="scientific">Smittium mucronatum</name>
    <dbReference type="NCBI Taxonomy" id="133383"/>
    <lineage>
        <taxon>Eukaryota</taxon>
        <taxon>Fungi</taxon>
        <taxon>Fungi incertae sedis</taxon>
        <taxon>Zoopagomycota</taxon>
        <taxon>Kickxellomycotina</taxon>
        <taxon>Harpellomycetes</taxon>
        <taxon>Harpellales</taxon>
        <taxon>Legeriomycetaceae</taxon>
        <taxon>Smittium</taxon>
    </lineage>
</organism>